<organism evidence="1 2">
    <name type="scientific">Blastomyces percursus</name>
    <dbReference type="NCBI Taxonomy" id="1658174"/>
    <lineage>
        <taxon>Eukaryota</taxon>
        <taxon>Fungi</taxon>
        <taxon>Dikarya</taxon>
        <taxon>Ascomycota</taxon>
        <taxon>Pezizomycotina</taxon>
        <taxon>Eurotiomycetes</taxon>
        <taxon>Eurotiomycetidae</taxon>
        <taxon>Onygenales</taxon>
        <taxon>Ajellomycetaceae</taxon>
        <taxon>Blastomyces</taxon>
    </lineage>
</organism>
<keyword evidence="2" id="KW-1185">Reference proteome</keyword>
<dbReference type="EMBL" id="LGTZ01001534">
    <property type="protein sequence ID" value="OJD21145.1"/>
    <property type="molecule type" value="Genomic_DNA"/>
</dbReference>
<gene>
    <name evidence="1" type="ORF">ACJ73_07515</name>
</gene>
<dbReference type="VEuPathDB" id="FungiDB:ACJ73_07515"/>
<protein>
    <submittedName>
        <fullName evidence="1">Uncharacterized protein</fullName>
    </submittedName>
</protein>
<reference evidence="1 2" key="1">
    <citation type="submission" date="2015-08" db="EMBL/GenBank/DDBJ databases">
        <title>Emmonsia species relationships and genome sequence.</title>
        <authorList>
            <person name="Cuomo C.A."/>
            <person name="Schwartz I.S."/>
            <person name="Kenyon C."/>
            <person name="De Hoog G.S."/>
            <person name="Govender N.P."/>
            <person name="Botha A."/>
            <person name="Moreno L."/>
            <person name="De Vries M."/>
            <person name="Munoz J.F."/>
            <person name="Stielow J.B."/>
        </authorList>
    </citation>
    <scope>NUCLEOTIDE SEQUENCE [LARGE SCALE GENOMIC DNA]</scope>
    <source>
        <strain evidence="1 2">EI222</strain>
    </source>
</reference>
<evidence type="ECO:0000313" key="1">
    <source>
        <dbReference type="EMBL" id="OJD21145.1"/>
    </source>
</evidence>
<dbReference type="AlphaFoldDB" id="A0A1J9PXT2"/>
<evidence type="ECO:0000313" key="2">
    <source>
        <dbReference type="Proteomes" id="UP000242791"/>
    </source>
</evidence>
<sequence length="71" mass="8053">MTLNYVPHLKIENVLVNRFDNKSIGSGERLVTKIAEDPNTLCTVPTPASSPHRFQETRNVRLFGGRMDVDR</sequence>
<proteinExistence type="predicted"/>
<dbReference type="Proteomes" id="UP000242791">
    <property type="component" value="Unassembled WGS sequence"/>
</dbReference>
<name>A0A1J9PXT2_9EURO</name>
<accession>A0A1J9PXT2</accession>
<comment type="caution">
    <text evidence="1">The sequence shown here is derived from an EMBL/GenBank/DDBJ whole genome shotgun (WGS) entry which is preliminary data.</text>
</comment>